<name>A0ABT7PHB2_9BACT</name>
<evidence type="ECO:0000313" key="2">
    <source>
        <dbReference type="Proteomes" id="UP001239462"/>
    </source>
</evidence>
<dbReference type="EMBL" id="JASZZN010000006">
    <property type="protein sequence ID" value="MDM4015877.1"/>
    <property type="molecule type" value="Genomic_DNA"/>
</dbReference>
<proteinExistence type="predicted"/>
<dbReference type="Proteomes" id="UP001239462">
    <property type="component" value="Unassembled WGS sequence"/>
</dbReference>
<keyword evidence="2" id="KW-1185">Reference proteome</keyword>
<evidence type="ECO:0000313" key="1">
    <source>
        <dbReference type="EMBL" id="MDM4015877.1"/>
    </source>
</evidence>
<sequence length="140" mass="15814">MIERFYTIIAGLAIALGATSTLSAQTTIYPGNLPLTPVPSKAPSLEDYLVSRLRATSEDQRSYVHEIVRLIDQRKLDKRLVLALERRARGKNPVFPLPVFERTLRFEAARRRITVPTIQEIVARNGASAVQAVQDSRFRR</sequence>
<dbReference type="RefSeq" id="WP_289163422.1">
    <property type="nucleotide sequence ID" value="NZ_JASZZN010000006.1"/>
</dbReference>
<reference evidence="1 2" key="1">
    <citation type="submission" date="2023-06" db="EMBL/GenBank/DDBJ databases">
        <title>Roseiconus lacunae JC819 isolated from Gulf of Mannar region, Tamil Nadu.</title>
        <authorList>
            <person name="Pk S."/>
            <person name="Ch S."/>
            <person name="Ch V.R."/>
        </authorList>
    </citation>
    <scope>NUCLEOTIDE SEQUENCE [LARGE SCALE GENOMIC DNA]</scope>
    <source>
        <strain evidence="1 2">JC819</strain>
    </source>
</reference>
<organism evidence="1 2">
    <name type="scientific">Roseiconus lacunae</name>
    <dbReference type="NCBI Taxonomy" id="2605694"/>
    <lineage>
        <taxon>Bacteria</taxon>
        <taxon>Pseudomonadati</taxon>
        <taxon>Planctomycetota</taxon>
        <taxon>Planctomycetia</taxon>
        <taxon>Pirellulales</taxon>
        <taxon>Pirellulaceae</taxon>
        <taxon>Roseiconus</taxon>
    </lineage>
</organism>
<comment type="caution">
    <text evidence="1">The sequence shown here is derived from an EMBL/GenBank/DDBJ whole genome shotgun (WGS) entry which is preliminary data.</text>
</comment>
<accession>A0ABT7PHB2</accession>
<protein>
    <submittedName>
        <fullName evidence="1">Uncharacterized protein</fullName>
    </submittedName>
</protein>
<gene>
    <name evidence="1" type="ORF">QTN89_10580</name>
</gene>